<dbReference type="RefSeq" id="WP_190439134.1">
    <property type="nucleotide sequence ID" value="NZ_JAMPKM010000003.1"/>
</dbReference>
<proteinExistence type="predicted"/>
<dbReference type="InterPro" id="IPR041261">
    <property type="entry name" value="R2K_2"/>
</dbReference>
<comment type="caution">
    <text evidence="2">The sequence shown here is derived from an EMBL/GenBank/DDBJ whole genome shotgun (WGS) entry which is preliminary data.</text>
</comment>
<organism evidence="2 3">
    <name type="scientific">Trichocoleus desertorum GB2-A4</name>
    <dbReference type="NCBI Taxonomy" id="2933944"/>
    <lineage>
        <taxon>Bacteria</taxon>
        <taxon>Bacillati</taxon>
        <taxon>Cyanobacteriota</taxon>
        <taxon>Cyanophyceae</taxon>
        <taxon>Leptolyngbyales</taxon>
        <taxon>Trichocoleusaceae</taxon>
        <taxon>Trichocoleus</taxon>
    </lineage>
</organism>
<evidence type="ECO:0000313" key="2">
    <source>
        <dbReference type="EMBL" id="MEP0816895.1"/>
    </source>
</evidence>
<feature type="domain" description="ATP-grasp" evidence="1">
    <location>
        <begin position="104"/>
        <end position="244"/>
    </location>
</feature>
<evidence type="ECO:0000313" key="3">
    <source>
        <dbReference type="Proteomes" id="UP001464891"/>
    </source>
</evidence>
<name>A0ABV0J544_9CYAN</name>
<dbReference type="EMBL" id="JAMPKM010000003">
    <property type="protein sequence ID" value="MEP0816895.1"/>
    <property type="molecule type" value="Genomic_DNA"/>
</dbReference>
<accession>A0ABV0J544</accession>
<keyword evidence="3" id="KW-1185">Reference proteome</keyword>
<dbReference type="Pfam" id="PF18299">
    <property type="entry name" value="R2K_2"/>
    <property type="match status" value="1"/>
</dbReference>
<gene>
    <name evidence="2" type="ORF">NC998_07275</name>
</gene>
<protein>
    <submittedName>
        <fullName evidence="2">ATP-grasp domain-containing protein</fullName>
    </submittedName>
</protein>
<evidence type="ECO:0000259" key="1">
    <source>
        <dbReference type="Pfam" id="PF18299"/>
    </source>
</evidence>
<sequence length="256" mass="28789">MFWVIQENLKNEIGFERLLQAINLRSLPFEIIKIIPFSHDFVSEPHITEDAVIVSGSTALSKIAMERGWKPGAFLNDNFDFSVWKEAYKGLLLNEDGTIEEFGKLDPKEPIFVRPCSDHKTFAGFIIEPDKLQAWQEQIFGISDGYATLTPETLVLSATPKLIYEEYRFFVIDGQVITGSLYKAGDHLRYSQDCDEEARAFAESAAQVWQPDRAFVIDIATTPNGPKIIEINCLTSSGFYEADVDCLVGALEKSFG</sequence>
<reference evidence="2 3" key="1">
    <citation type="submission" date="2022-04" db="EMBL/GenBank/DDBJ databases">
        <title>Positive selection, recombination, and allopatry shape intraspecific diversity of widespread and dominant cyanobacteria.</title>
        <authorList>
            <person name="Wei J."/>
            <person name="Shu W."/>
            <person name="Hu C."/>
        </authorList>
    </citation>
    <scope>NUCLEOTIDE SEQUENCE [LARGE SCALE GENOMIC DNA]</scope>
    <source>
        <strain evidence="2 3">GB2-A4</strain>
    </source>
</reference>
<dbReference type="Proteomes" id="UP001464891">
    <property type="component" value="Unassembled WGS sequence"/>
</dbReference>